<accession>A0A0D3K1B0</accession>
<feature type="region of interest" description="Disordered" evidence="1">
    <location>
        <begin position="114"/>
        <end position="150"/>
    </location>
</feature>
<evidence type="ECO:0000313" key="2">
    <source>
        <dbReference type="EnsemblProtists" id="EOD29545"/>
    </source>
</evidence>
<feature type="compositionally biased region" description="Gly residues" evidence="1">
    <location>
        <begin position="132"/>
        <end position="146"/>
    </location>
</feature>
<dbReference type="KEGG" id="ehx:EMIHUDRAFT_113761"/>
<dbReference type="PaxDb" id="2903-EOD29545"/>
<dbReference type="Gene3D" id="3.30.519.10">
    <property type="entry name" value="Guanine Nucleotide Dissociation Inhibitor, domain 2"/>
    <property type="match status" value="1"/>
</dbReference>
<dbReference type="HOGENOM" id="CLU_1222435_0_0_1"/>
<protein>
    <submittedName>
        <fullName evidence="2">Uncharacterized protein</fullName>
    </submittedName>
</protein>
<organism evidence="2 3">
    <name type="scientific">Emiliania huxleyi (strain CCMP1516)</name>
    <dbReference type="NCBI Taxonomy" id="280463"/>
    <lineage>
        <taxon>Eukaryota</taxon>
        <taxon>Haptista</taxon>
        <taxon>Haptophyta</taxon>
        <taxon>Prymnesiophyceae</taxon>
        <taxon>Isochrysidales</taxon>
        <taxon>Noelaerhabdaceae</taxon>
        <taxon>Emiliania</taxon>
    </lineage>
</organism>
<evidence type="ECO:0000313" key="3">
    <source>
        <dbReference type="Proteomes" id="UP000013827"/>
    </source>
</evidence>
<dbReference type="AlphaFoldDB" id="A0A0D3K1B0"/>
<evidence type="ECO:0000256" key="1">
    <source>
        <dbReference type="SAM" id="MobiDB-lite"/>
    </source>
</evidence>
<dbReference type="SUPFAM" id="SSF54373">
    <property type="entry name" value="FAD-linked reductases, C-terminal domain"/>
    <property type="match status" value="1"/>
</dbReference>
<dbReference type="EnsemblProtists" id="EOD29545">
    <property type="protein sequence ID" value="EOD29545"/>
    <property type="gene ID" value="EMIHUDRAFT_113761"/>
</dbReference>
<proteinExistence type="predicted"/>
<feature type="compositionally biased region" description="Acidic residues" evidence="1">
    <location>
        <begin position="122"/>
        <end position="131"/>
    </location>
</feature>
<dbReference type="Proteomes" id="UP000013827">
    <property type="component" value="Unassembled WGS sequence"/>
</dbReference>
<sequence length="229" mass="22809">MLRGPTLGGLGSPLVWPCPYLGTIYSAAPSARMYHAIVLGGSPEEQLSFATLLPPAGGAPVFALQLDASCCACPSGLLLLHLSAEVASGSDPRAVLEPALARLRALAERGAACGQAQRGEGEGESESEGEDGGGGGGGGGGAGGGEGGERRAPSVCWGAFFSLPLRTAATSAQGGGGLGETPDNVLHCHEASLETTCDDAALFARVCPGVSFLRTKEQASDQSDGEEAA</sequence>
<dbReference type="GeneID" id="17274819"/>
<name>A0A0D3K1B0_EMIH1</name>
<keyword evidence="3" id="KW-1185">Reference proteome</keyword>
<reference evidence="2" key="2">
    <citation type="submission" date="2024-10" db="UniProtKB">
        <authorList>
            <consortium name="EnsemblProtists"/>
        </authorList>
    </citation>
    <scope>IDENTIFICATION</scope>
</reference>
<dbReference type="RefSeq" id="XP_005781974.1">
    <property type="nucleotide sequence ID" value="XM_005781917.1"/>
</dbReference>
<reference evidence="3" key="1">
    <citation type="journal article" date="2013" name="Nature">
        <title>Pan genome of the phytoplankton Emiliania underpins its global distribution.</title>
        <authorList>
            <person name="Read B.A."/>
            <person name="Kegel J."/>
            <person name="Klute M.J."/>
            <person name="Kuo A."/>
            <person name="Lefebvre S.C."/>
            <person name="Maumus F."/>
            <person name="Mayer C."/>
            <person name="Miller J."/>
            <person name="Monier A."/>
            <person name="Salamov A."/>
            <person name="Young J."/>
            <person name="Aguilar M."/>
            <person name="Claverie J.M."/>
            <person name="Frickenhaus S."/>
            <person name="Gonzalez K."/>
            <person name="Herman E.K."/>
            <person name="Lin Y.C."/>
            <person name="Napier J."/>
            <person name="Ogata H."/>
            <person name="Sarno A.F."/>
            <person name="Shmutz J."/>
            <person name="Schroeder D."/>
            <person name="de Vargas C."/>
            <person name="Verret F."/>
            <person name="von Dassow P."/>
            <person name="Valentin K."/>
            <person name="Van de Peer Y."/>
            <person name="Wheeler G."/>
            <person name="Dacks J.B."/>
            <person name="Delwiche C.F."/>
            <person name="Dyhrman S.T."/>
            <person name="Glockner G."/>
            <person name="John U."/>
            <person name="Richards T."/>
            <person name="Worden A.Z."/>
            <person name="Zhang X."/>
            <person name="Grigoriev I.V."/>
            <person name="Allen A.E."/>
            <person name="Bidle K."/>
            <person name="Borodovsky M."/>
            <person name="Bowler C."/>
            <person name="Brownlee C."/>
            <person name="Cock J.M."/>
            <person name="Elias M."/>
            <person name="Gladyshev V.N."/>
            <person name="Groth M."/>
            <person name="Guda C."/>
            <person name="Hadaegh A."/>
            <person name="Iglesias-Rodriguez M.D."/>
            <person name="Jenkins J."/>
            <person name="Jones B.M."/>
            <person name="Lawson T."/>
            <person name="Leese F."/>
            <person name="Lindquist E."/>
            <person name="Lobanov A."/>
            <person name="Lomsadze A."/>
            <person name="Malik S.B."/>
            <person name="Marsh M.E."/>
            <person name="Mackinder L."/>
            <person name="Mock T."/>
            <person name="Mueller-Roeber B."/>
            <person name="Pagarete A."/>
            <person name="Parker M."/>
            <person name="Probert I."/>
            <person name="Quesneville H."/>
            <person name="Raines C."/>
            <person name="Rensing S.A."/>
            <person name="Riano-Pachon D.M."/>
            <person name="Richier S."/>
            <person name="Rokitta S."/>
            <person name="Shiraiwa Y."/>
            <person name="Soanes D.M."/>
            <person name="van der Giezen M."/>
            <person name="Wahlund T.M."/>
            <person name="Williams B."/>
            <person name="Wilson W."/>
            <person name="Wolfe G."/>
            <person name="Wurch L.L."/>
        </authorList>
    </citation>
    <scope>NUCLEOTIDE SEQUENCE</scope>
</reference>